<gene>
    <name evidence="1" type="ORF">ABIC20_006857</name>
</gene>
<sequence length="106" mass="10998">MSMSDASSAADWAAIVTDAYCADAKPPLTQELADRVRDALAGTIASSTADASKSLMDRLNATLDAFEIELRSVVGPRITSLDAATGAVAMEHRSEAGQPLRAFGGQ</sequence>
<comment type="caution">
    <text evidence="1">The sequence shown here is derived from an EMBL/GenBank/DDBJ whole genome shotgun (WGS) entry which is preliminary data.</text>
</comment>
<evidence type="ECO:0000313" key="1">
    <source>
        <dbReference type="EMBL" id="MET3869479.1"/>
    </source>
</evidence>
<proteinExistence type="predicted"/>
<keyword evidence="2" id="KW-1185">Reference proteome</keyword>
<reference evidence="1 2" key="1">
    <citation type="submission" date="2024-06" db="EMBL/GenBank/DDBJ databases">
        <title>Genomics of switchgrass bacterial isolates.</title>
        <authorList>
            <person name="Shade A."/>
        </authorList>
    </citation>
    <scope>NUCLEOTIDE SEQUENCE [LARGE SCALE GENOMIC DNA]</scope>
    <source>
        <strain evidence="1 2">PvP084</strain>
    </source>
</reference>
<organism evidence="1 2">
    <name type="scientific">Methylobacterium radiotolerans</name>
    <dbReference type="NCBI Taxonomy" id="31998"/>
    <lineage>
        <taxon>Bacteria</taxon>
        <taxon>Pseudomonadati</taxon>
        <taxon>Pseudomonadota</taxon>
        <taxon>Alphaproteobacteria</taxon>
        <taxon>Hyphomicrobiales</taxon>
        <taxon>Methylobacteriaceae</taxon>
        <taxon>Methylobacterium</taxon>
    </lineage>
</organism>
<protein>
    <submittedName>
        <fullName evidence="1">Uncharacterized protein</fullName>
    </submittedName>
</protein>
<accession>A0ABV2NSH5</accession>
<dbReference type="Proteomes" id="UP001549119">
    <property type="component" value="Unassembled WGS sequence"/>
</dbReference>
<evidence type="ECO:0000313" key="2">
    <source>
        <dbReference type="Proteomes" id="UP001549119"/>
    </source>
</evidence>
<dbReference type="EMBL" id="JBEPNW010000003">
    <property type="protein sequence ID" value="MET3869479.1"/>
    <property type="molecule type" value="Genomic_DNA"/>
</dbReference>
<name>A0ABV2NSH5_9HYPH</name>